<accession>A0A7R9CPE2</accession>
<dbReference type="EMBL" id="OD001001">
    <property type="protein sequence ID" value="CAD7400190.1"/>
    <property type="molecule type" value="Genomic_DNA"/>
</dbReference>
<sequence length="79" mass="9499">MYRIRDAIRNIPLDMLDRVVRDFVRRLQECIARRSWWIPTRMKGGNLRTPPALPPFPLEEERGRLTLSSLQNHTRWITD</sequence>
<organism evidence="1">
    <name type="scientific">Timema poppense</name>
    <name type="common">Walking stick</name>
    <dbReference type="NCBI Taxonomy" id="170557"/>
    <lineage>
        <taxon>Eukaryota</taxon>
        <taxon>Metazoa</taxon>
        <taxon>Ecdysozoa</taxon>
        <taxon>Arthropoda</taxon>
        <taxon>Hexapoda</taxon>
        <taxon>Insecta</taxon>
        <taxon>Pterygota</taxon>
        <taxon>Neoptera</taxon>
        <taxon>Polyneoptera</taxon>
        <taxon>Phasmatodea</taxon>
        <taxon>Timematodea</taxon>
        <taxon>Timematoidea</taxon>
        <taxon>Timematidae</taxon>
        <taxon>Timema</taxon>
    </lineage>
</organism>
<name>A0A7R9CPE2_TIMPO</name>
<gene>
    <name evidence="1" type="ORF">TPSB3V08_LOCUS2514</name>
</gene>
<proteinExistence type="predicted"/>
<dbReference type="AlphaFoldDB" id="A0A7R9CPE2"/>
<protein>
    <submittedName>
        <fullName evidence="1">Uncharacterized protein</fullName>
    </submittedName>
</protein>
<reference evidence="1" key="1">
    <citation type="submission" date="2020-11" db="EMBL/GenBank/DDBJ databases">
        <authorList>
            <person name="Tran Van P."/>
        </authorList>
    </citation>
    <scope>NUCLEOTIDE SEQUENCE</scope>
</reference>
<evidence type="ECO:0000313" key="1">
    <source>
        <dbReference type="EMBL" id="CAD7400190.1"/>
    </source>
</evidence>